<dbReference type="AlphaFoldDB" id="A0A5K8A3P2"/>
<evidence type="ECO:0000256" key="15">
    <source>
        <dbReference type="ARBA" id="ARBA00048988"/>
    </source>
</evidence>
<evidence type="ECO:0000256" key="9">
    <source>
        <dbReference type="ARBA" id="ARBA00022842"/>
    </source>
</evidence>
<evidence type="ECO:0000256" key="3">
    <source>
        <dbReference type="ARBA" id="ARBA00022741"/>
    </source>
</evidence>
<dbReference type="EMBL" id="AP021879">
    <property type="protein sequence ID" value="BBO87165.1"/>
    <property type="molecule type" value="Genomic_DNA"/>
</dbReference>
<evidence type="ECO:0000256" key="6">
    <source>
        <dbReference type="ARBA" id="ARBA00022806"/>
    </source>
</evidence>
<evidence type="ECO:0000256" key="13">
    <source>
        <dbReference type="ARBA" id="ARBA00034617"/>
    </source>
</evidence>
<gene>
    <name evidence="20" type="primary">recB</name>
    <name evidence="20" type="ORF">DSCOOX_03450</name>
</gene>
<comment type="catalytic activity">
    <reaction evidence="13">
        <text>Couples ATP hydrolysis with the unwinding of duplex DNA by translocating in the 3'-5' direction.</text>
        <dbReference type="EC" id="5.6.2.4"/>
    </reaction>
</comment>
<dbReference type="GO" id="GO:0046872">
    <property type="term" value="F:metal ion binding"/>
    <property type="evidence" value="ECO:0007669"/>
    <property type="project" value="UniProtKB-KW"/>
</dbReference>
<dbReference type="GO" id="GO:0005829">
    <property type="term" value="C:cytosol"/>
    <property type="evidence" value="ECO:0007669"/>
    <property type="project" value="TreeGrafter"/>
</dbReference>
<dbReference type="NCBIfam" id="TIGR00609">
    <property type="entry name" value="recB"/>
    <property type="match status" value="1"/>
</dbReference>
<name>A0A5K8A3P2_9BACT</name>
<proteinExistence type="inferred from homology"/>
<organism evidence="20 21">
    <name type="scientific">Desulfosarcina ovata subsp. ovata</name>
    <dbReference type="NCBI Taxonomy" id="2752305"/>
    <lineage>
        <taxon>Bacteria</taxon>
        <taxon>Pseudomonadati</taxon>
        <taxon>Thermodesulfobacteriota</taxon>
        <taxon>Desulfobacteria</taxon>
        <taxon>Desulfobacterales</taxon>
        <taxon>Desulfosarcinaceae</taxon>
        <taxon>Desulfosarcina</taxon>
    </lineage>
</organism>
<keyword evidence="2" id="KW-0479">Metal-binding</keyword>
<dbReference type="InterPro" id="IPR038726">
    <property type="entry name" value="PDDEXK_AddAB-type"/>
</dbReference>
<evidence type="ECO:0000313" key="20">
    <source>
        <dbReference type="EMBL" id="BBO87165.1"/>
    </source>
</evidence>
<feature type="domain" description="UvrD-like helicase C-terminal" evidence="19">
    <location>
        <begin position="483"/>
        <end position="757"/>
    </location>
</feature>
<keyword evidence="7" id="KW-0269">Exonuclease</keyword>
<dbReference type="GO" id="GO:0009338">
    <property type="term" value="C:exodeoxyribonuclease V complex"/>
    <property type="evidence" value="ECO:0007669"/>
    <property type="project" value="TreeGrafter"/>
</dbReference>
<evidence type="ECO:0000256" key="1">
    <source>
        <dbReference type="ARBA" id="ARBA00022722"/>
    </source>
</evidence>
<evidence type="ECO:0000256" key="12">
    <source>
        <dbReference type="ARBA" id="ARBA00023235"/>
    </source>
</evidence>
<keyword evidence="5 16" id="KW-0378">Hydrolase</keyword>
<dbReference type="GO" id="GO:0000725">
    <property type="term" value="P:recombinational repair"/>
    <property type="evidence" value="ECO:0007669"/>
    <property type="project" value="TreeGrafter"/>
</dbReference>
<dbReference type="Gene3D" id="1.10.3170.10">
    <property type="entry name" value="Recbcd, chain B, domain 2"/>
    <property type="match status" value="1"/>
</dbReference>
<evidence type="ECO:0000259" key="18">
    <source>
        <dbReference type="PROSITE" id="PS51198"/>
    </source>
</evidence>
<keyword evidence="1" id="KW-0540">Nuclease</keyword>
<dbReference type="GO" id="GO:0043138">
    <property type="term" value="F:3'-5' DNA helicase activity"/>
    <property type="evidence" value="ECO:0007669"/>
    <property type="project" value="UniProtKB-EC"/>
</dbReference>
<dbReference type="Gene3D" id="1.10.486.10">
    <property type="entry name" value="PCRA, domain 4"/>
    <property type="match status" value="1"/>
</dbReference>
<sequence>MAYPLNTLTFPLHGNRLIEASAGTGKTYTIAALYLRLVLGHGGENGFVRPLTPPEILVVTFTNAATEELRDRIRSRLTEAAAFFRRQGSGDDYLLSLREAFPASQWPAKARQLEQAAQWMDESAIFTIHSWCQRMLRQHAFDSGSLFDLELETNEQPLLEEAACDYWRKYFYPLPAALLGELLESIHCDTPQALLDQVHPLLNVPLPSPEDPFDILTRRQAAIETARLCWQNDFDAAVAALRDAQARKVLSGVKYRAASLENWIDRLSAWVDGNGPLPDADVLGKLSQTGLREGVNKNKTAPEHAAYSAFDRLIVQLAELVMDEALLIHAARDIGCRFRQAKHRQAQMGFDDLLSMLQKALQAPGGQQLATIIRSQFPVVLIDEFQDTDPVQYDIFSNVYLDQPDTGLLMIGDPKQAIYAFRGADIYTYLRARRDTGNRHYTLEKNYRSTNALIDAVNQIFSFAEQHAQGAFLFNDQIPFHPVKAQGGKGQFVVDGKTLNGLHIWQLPQSEPVKKTGEDGYIGQMASSAASEIVRLLNLAQQQPPRAGFEPPDGGALQPLRPADIAILVRNQNEARAIRRALEARHVRSVYLSDKDSVFACDEATSLLYWLRACAEPEQERLLRAALATPVLNLPLTRLEQFNRDELAWEAEVERFRRYQRVWQRQGILPMLRMLLGDFDVPARLLSLTDGERAITNLLHLAEMLQTAAADLDGEHALIRWLAEQIEQPGSGAEEQILRLESDDDLVRVITVHKSKGLEYPLVFLPFICSFQDPTRRILSVARYHDDQGRLVTALNPGPDAIEAIDNERLAEDVRLLYVAVTRARFACWLGVGVVGKVTQKDGEQTKLHQTGLGYLLSAGQMILTGELPQRLQALKGDCNAITLSPLPGATDAVYRFEDETPQLDPALGFGGNVSRDWRISSYSSMLAGAQMKARAPLEPAAAPPSPVGDGAPSAPESAAEEQLQEAAAEAATARGAMGADPSIHGFPRGPDPGTFLHGVLEWAADQGFANLTQDSRRREEQLAVYCQRHNWGKWAPVMQKWLKHLLQTPLLLPDGQGTVAMSALAGDGYQAELEFMLAAHRVDTRFLDQTIACDVFSGAIRPELNRDRLNGMVKGFIDLVFCHQDRYYVLDYKSNYLGENQQAYRAEAMATAMLEHRYDLQYVLYTLALHRLLKARLPDYSYQHHMGGVLYLFLRGVGADGQGVFSDKPSQALIETLDEHFAGKETLHAHG</sequence>
<dbReference type="GO" id="GO:0008854">
    <property type="term" value="F:exodeoxyribonuclease V activity"/>
    <property type="evidence" value="ECO:0007669"/>
    <property type="project" value="InterPro"/>
</dbReference>
<keyword evidence="11" id="KW-0234">DNA repair</keyword>
<dbReference type="PROSITE" id="PS51217">
    <property type="entry name" value="UVRD_HELICASE_CTER"/>
    <property type="match status" value="1"/>
</dbReference>
<dbReference type="GO" id="GO:0016887">
    <property type="term" value="F:ATP hydrolysis activity"/>
    <property type="evidence" value="ECO:0007669"/>
    <property type="project" value="RHEA"/>
</dbReference>
<dbReference type="InterPro" id="IPR004586">
    <property type="entry name" value="RecB"/>
</dbReference>
<feature type="region of interest" description="Disordered" evidence="17">
    <location>
        <begin position="936"/>
        <end position="979"/>
    </location>
</feature>
<comment type="catalytic activity">
    <reaction evidence="15">
        <text>ATP + H2O = ADP + phosphate + H(+)</text>
        <dbReference type="Rhea" id="RHEA:13065"/>
        <dbReference type="ChEBI" id="CHEBI:15377"/>
        <dbReference type="ChEBI" id="CHEBI:15378"/>
        <dbReference type="ChEBI" id="CHEBI:30616"/>
        <dbReference type="ChEBI" id="CHEBI:43474"/>
        <dbReference type="ChEBI" id="CHEBI:456216"/>
        <dbReference type="EC" id="5.6.2.4"/>
    </reaction>
</comment>
<evidence type="ECO:0000256" key="14">
    <source>
        <dbReference type="ARBA" id="ARBA00034808"/>
    </source>
</evidence>
<evidence type="ECO:0000256" key="5">
    <source>
        <dbReference type="ARBA" id="ARBA00022801"/>
    </source>
</evidence>
<dbReference type="Proteomes" id="UP000422108">
    <property type="component" value="Chromosome"/>
</dbReference>
<dbReference type="Gene3D" id="3.40.50.300">
    <property type="entry name" value="P-loop containing nucleotide triphosphate hydrolases"/>
    <property type="match status" value="2"/>
</dbReference>
<feature type="domain" description="UvrD-like helicase ATP-binding" evidence="18">
    <location>
        <begin position="1"/>
        <end position="450"/>
    </location>
</feature>
<keyword evidence="3 16" id="KW-0547">Nucleotide-binding</keyword>
<evidence type="ECO:0000256" key="8">
    <source>
        <dbReference type="ARBA" id="ARBA00022840"/>
    </source>
</evidence>
<evidence type="ECO:0000256" key="11">
    <source>
        <dbReference type="ARBA" id="ARBA00023204"/>
    </source>
</evidence>
<dbReference type="SUPFAM" id="SSF52980">
    <property type="entry name" value="Restriction endonuclease-like"/>
    <property type="match status" value="1"/>
</dbReference>
<dbReference type="HAMAP" id="MF_01485">
    <property type="entry name" value="RecB"/>
    <property type="match status" value="1"/>
</dbReference>
<evidence type="ECO:0000259" key="19">
    <source>
        <dbReference type="PROSITE" id="PS51217"/>
    </source>
</evidence>
<evidence type="ECO:0000256" key="2">
    <source>
        <dbReference type="ARBA" id="ARBA00022723"/>
    </source>
</evidence>
<evidence type="ECO:0000313" key="21">
    <source>
        <dbReference type="Proteomes" id="UP000422108"/>
    </source>
</evidence>
<dbReference type="SUPFAM" id="SSF52540">
    <property type="entry name" value="P-loop containing nucleoside triphosphate hydrolases"/>
    <property type="match status" value="1"/>
</dbReference>
<dbReference type="EC" id="5.6.2.4" evidence="14"/>
<dbReference type="Pfam" id="PF12705">
    <property type="entry name" value="PDDEXK_1"/>
    <property type="match status" value="1"/>
</dbReference>
<evidence type="ECO:0000256" key="16">
    <source>
        <dbReference type="PROSITE-ProRule" id="PRU00560"/>
    </source>
</evidence>
<dbReference type="Gene3D" id="3.90.320.10">
    <property type="match status" value="1"/>
</dbReference>
<feature type="compositionally biased region" description="Low complexity" evidence="17">
    <location>
        <begin position="965"/>
        <end position="979"/>
    </location>
</feature>
<evidence type="ECO:0000256" key="4">
    <source>
        <dbReference type="ARBA" id="ARBA00022763"/>
    </source>
</evidence>
<keyword evidence="8 16" id="KW-0067">ATP-binding</keyword>
<evidence type="ECO:0000256" key="7">
    <source>
        <dbReference type="ARBA" id="ARBA00022839"/>
    </source>
</evidence>
<dbReference type="PANTHER" id="PTHR11070">
    <property type="entry name" value="UVRD / RECB / PCRA DNA HELICASE FAMILY MEMBER"/>
    <property type="match status" value="1"/>
</dbReference>
<keyword evidence="9" id="KW-0460">Magnesium</keyword>
<dbReference type="InterPro" id="IPR011604">
    <property type="entry name" value="PDDEXK-like_dom_sf"/>
</dbReference>
<keyword evidence="21" id="KW-1185">Reference proteome</keyword>
<evidence type="ECO:0000256" key="10">
    <source>
        <dbReference type="ARBA" id="ARBA00023125"/>
    </source>
</evidence>
<keyword evidence="6 16" id="KW-0347">Helicase</keyword>
<dbReference type="InterPro" id="IPR014017">
    <property type="entry name" value="DNA_helicase_UvrD-like_C"/>
</dbReference>
<dbReference type="PROSITE" id="PS51198">
    <property type="entry name" value="UVRD_HELICASE_ATP_BIND"/>
    <property type="match status" value="1"/>
</dbReference>
<dbReference type="CDD" id="cd22352">
    <property type="entry name" value="RecB_C-like"/>
    <property type="match status" value="1"/>
</dbReference>
<reference evidence="20 21" key="1">
    <citation type="submission" date="2019-11" db="EMBL/GenBank/DDBJ databases">
        <title>Comparative genomics of hydrocarbon-degrading Desulfosarcina strains.</title>
        <authorList>
            <person name="Watanabe M."/>
            <person name="Kojima H."/>
            <person name="Fukui M."/>
        </authorList>
    </citation>
    <scope>NUCLEOTIDE SEQUENCE [LARGE SCALE GENOMIC DNA]</scope>
    <source>
        <strain evidence="21">oXyS1</strain>
    </source>
</reference>
<keyword evidence="10" id="KW-0238">DNA-binding</keyword>
<accession>A0A5K8A3P2</accession>
<dbReference type="GO" id="GO:0005524">
    <property type="term" value="F:ATP binding"/>
    <property type="evidence" value="ECO:0007669"/>
    <property type="project" value="UniProtKB-UniRule"/>
</dbReference>
<dbReference type="InterPro" id="IPR000212">
    <property type="entry name" value="DNA_helicase_UvrD/REP"/>
</dbReference>
<dbReference type="RefSeq" id="WP_155308649.1">
    <property type="nucleotide sequence ID" value="NZ_AP021879.1"/>
</dbReference>
<keyword evidence="4" id="KW-0227">DNA damage</keyword>
<dbReference type="Pfam" id="PF13361">
    <property type="entry name" value="UvrD_C"/>
    <property type="match status" value="1"/>
</dbReference>
<dbReference type="GO" id="GO:0003677">
    <property type="term" value="F:DNA binding"/>
    <property type="evidence" value="ECO:0007669"/>
    <property type="project" value="UniProtKB-KW"/>
</dbReference>
<dbReference type="InterPro" id="IPR027417">
    <property type="entry name" value="P-loop_NTPase"/>
</dbReference>
<keyword evidence="12" id="KW-0413">Isomerase</keyword>
<feature type="binding site" evidence="16">
    <location>
        <begin position="20"/>
        <end position="27"/>
    </location>
    <ligand>
        <name>ATP</name>
        <dbReference type="ChEBI" id="CHEBI:30616"/>
    </ligand>
</feature>
<dbReference type="Pfam" id="PF00580">
    <property type="entry name" value="UvrD-helicase"/>
    <property type="match status" value="1"/>
</dbReference>
<evidence type="ECO:0000256" key="17">
    <source>
        <dbReference type="SAM" id="MobiDB-lite"/>
    </source>
</evidence>
<protein>
    <recommendedName>
        <fullName evidence="14">DNA 3'-5' helicase</fullName>
        <ecNumber evidence="14">5.6.2.4</ecNumber>
    </recommendedName>
</protein>
<dbReference type="InterPro" id="IPR014016">
    <property type="entry name" value="UvrD-like_ATP-bd"/>
</dbReference>
<dbReference type="PANTHER" id="PTHR11070:SF23">
    <property type="entry name" value="RECBCD ENZYME SUBUNIT RECB"/>
    <property type="match status" value="1"/>
</dbReference>
<dbReference type="InterPro" id="IPR011335">
    <property type="entry name" value="Restrct_endonuc-II-like"/>
</dbReference>